<dbReference type="SUPFAM" id="SSF54292">
    <property type="entry name" value="2Fe-2S ferredoxin-like"/>
    <property type="match status" value="1"/>
</dbReference>
<organism evidence="2 3">
    <name type="scientific">Brevibacillus aydinogluensis</name>
    <dbReference type="NCBI Taxonomy" id="927786"/>
    <lineage>
        <taxon>Bacteria</taxon>
        <taxon>Bacillati</taxon>
        <taxon>Bacillota</taxon>
        <taxon>Bacilli</taxon>
        <taxon>Bacillales</taxon>
        <taxon>Paenibacillaceae</taxon>
        <taxon>Brevibacillus</taxon>
    </lineage>
</organism>
<dbReference type="EMBL" id="OY569118">
    <property type="protein sequence ID" value="CAJ1003567.1"/>
    <property type="molecule type" value="Genomic_DNA"/>
</dbReference>
<dbReference type="KEGG" id="bayd:BSPP4475_14700"/>
<dbReference type="PROSITE" id="PS00197">
    <property type="entry name" value="2FE2S_FER_1"/>
    <property type="match status" value="1"/>
</dbReference>
<dbReference type="RefSeq" id="WP_171566638.1">
    <property type="nucleotide sequence ID" value="NZ_JAUSVZ010000001.1"/>
</dbReference>
<dbReference type="PROSITE" id="PS51085">
    <property type="entry name" value="2FE2S_FER_2"/>
    <property type="match status" value="1"/>
</dbReference>
<evidence type="ECO:0000313" key="3">
    <source>
        <dbReference type="Proteomes" id="UP001189619"/>
    </source>
</evidence>
<dbReference type="Pfam" id="PF00111">
    <property type="entry name" value="Fer2"/>
    <property type="match status" value="1"/>
</dbReference>
<dbReference type="GO" id="GO:0051537">
    <property type="term" value="F:2 iron, 2 sulfur cluster binding"/>
    <property type="evidence" value="ECO:0007669"/>
    <property type="project" value="InterPro"/>
</dbReference>
<reference evidence="2" key="1">
    <citation type="submission" date="2023-07" db="EMBL/GenBank/DDBJ databases">
        <authorList>
            <person name="Ivanov I."/>
            <person name="Teneva D."/>
            <person name="Stoikov I."/>
        </authorList>
    </citation>
    <scope>NUCLEOTIDE SEQUENCE</scope>
    <source>
        <strain evidence="2">4475</strain>
    </source>
</reference>
<protein>
    <submittedName>
        <fullName evidence="2">Ferredoxin</fullName>
    </submittedName>
</protein>
<dbReference type="AlphaFoldDB" id="A0AA48MB33"/>
<dbReference type="InterPro" id="IPR006058">
    <property type="entry name" value="2Fe2S_fd_BS"/>
</dbReference>
<dbReference type="InterPro" id="IPR012675">
    <property type="entry name" value="Beta-grasp_dom_sf"/>
</dbReference>
<dbReference type="Proteomes" id="UP001189619">
    <property type="component" value="Chromosome"/>
</dbReference>
<dbReference type="Gene3D" id="3.10.20.30">
    <property type="match status" value="1"/>
</dbReference>
<gene>
    <name evidence="2" type="ORF">BSPP4475_14700</name>
</gene>
<sequence length="106" mass="11247">MSQTDVVVVTVLHDGESKQLFLKQGANLLMALVEAGLPIDFFCTTGKCTTCRLRMDIPVGSAAPPSSTERYRLGEAAVAAGMRLSCQVYVTGPLTVYLDASAPARP</sequence>
<evidence type="ECO:0000259" key="1">
    <source>
        <dbReference type="PROSITE" id="PS51085"/>
    </source>
</evidence>
<feature type="domain" description="2Fe-2S ferredoxin-type" evidence="1">
    <location>
        <begin position="7"/>
        <end position="102"/>
    </location>
</feature>
<dbReference type="InterPro" id="IPR001041">
    <property type="entry name" value="2Fe-2S_ferredoxin-type"/>
</dbReference>
<proteinExistence type="predicted"/>
<dbReference type="CDD" id="cd00207">
    <property type="entry name" value="fer2"/>
    <property type="match status" value="1"/>
</dbReference>
<keyword evidence="3" id="KW-1185">Reference proteome</keyword>
<name>A0AA48MB33_9BACL</name>
<accession>A0AA48MB33</accession>
<dbReference type="InterPro" id="IPR036010">
    <property type="entry name" value="2Fe-2S_ferredoxin-like_sf"/>
</dbReference>
<evidence type="ECO:0000313" key="2">
    <source>
        <dbReference type="EMBL" id="CAJ1003567.1"/>
    </source>
</evidence>